<evidence type="ECO:0000313" key="2">
    <source>
        <dbReference type="Proteomes" id="UP000074119"/>
    </source>
</evidence>
<dbReference type="Pfam" id="PF16137">
    <property type="entry name" value="DUF4845"/>
    <property type="match status" value="1"/>
</dbReference>
<reference evidence="1 2" key="1">
    <citation type="submission" date="2015-12" db="EMBL/GenBank/DDBJ databases">
        <authorList>
            <person name="Shamseldin A."/>
            <person name="Moawad H."/>
            <person name="Abd El-Rahim W.M."/>
            <person name="Sadowsky M.J."/>
        </authorList>
    </citation>
    <scope>NUCLEOTIDE SEQUENCE [LARGE SCALE GENOMIC DNA]</scope>
    <source>
        <strain evidence="1 2">SM2</strain>
    </source>
</reference>
<dbReference type="KEGG" id="zal:AZF00_07195"/>
<organism evidence="1 2">
    <name type="scientific">Zhongshania aliphaticivorans</name>
    <dbReference type="NCBI Taxonomy" id="1470434"/>
    <lineage>
        <taxon>Bacteria</taxon>
        <taxon>Pseudomonadati</taxon>
        <taxon>Pseudomonadota</taxon>
        <taxon>Gammaproteobacteria</taxon>
        <taxon>Cellvibrionales</taxon>
        <taxon>Spongiibacteraceae</taxon>
        <taxon>Zhongshania</taxon>
    </lineage>
</organism>
<dbReference type="EMBL" id="CP014544">
    <property type="protein sequence ID" value="AMO68102.1"/>
    <property type="molecule type" value="Genomic_DNA"/>
</dbReference>
<dbReference type="Proteomes" id="UP000074119">
    <property type="component" value="Chromosome"/>
</dbReference>
<dbReference type="AlphaFoldDB" id="A0A127M4E3"/>
<proteinExistence type="predicted"/>
<accession>A0A127M4E3</accession>
<sequence length="123" mass="13926">MKAKQQGMSMLSALCVLGVVLFFATLAVRLAPIYLDYWTLSRIITDITEESRTSDATPASVRRELSNRFITNRVESVDLKDIKISSDKTGIIIDARYEKRVPIMFNVDAVVHFDDAQFLVPRT</sequence>
<evidence type="ECO:0008006" key="3">
    <source>
        <dbReference type="Google" id="ProtNLM"/>
    </source>
</evidence>
<gene>
    <name evidence="1" type="ORF">AZF00_07195</name>
</gene>
<dbReference type="RefSeq" id="WP_008247385.1">
    <property type="nucleotide sequence ID" value="NZ_CP014544.1"/>
</dbReference>
<dbReference type="InterPro" id="IPR032314">
    <property type="entry name" value="DUF4845"/>
</dbReference>
<name>A0A127M4E3_9GAMM</name>
<dbReference type="STRING" id="1470434.AZF00_07195"/>
<evidence type="ECO:0000313" key="1">
    <source>
        <dbReference type="EMBL" id="AMO68102.1"/>
    </source>
</evidence>
<protein>
    <recommendedName>
        <fullName evidence="3">DUF4845 domain-containing protein</fullName>
    </recommendedName>
</protein>